<dbReference type="PANTHER" id="PTHR12360:SF12">
    <property type="entry name" value="TRANSCRIPTIONAL REPRESSOR NF-X1"/>
    <property type="match status" value="1"/>
</dbReference>
<keyword evidence="4" id="KW-0677">Repeat</keyword>
<evidence type="ECO:0000256" key="11">
    <source>
        <dbReference type="SAM" id="MobiDB-lite"/>
    </source>
</evidence>
<keyword evidence="7" id="KW-0805">Transcription regulation</keyword>
<comment type="subcellular location">
    <subcellularLocation>
        <location evidence="1">Nucleus</location>
    </subcellularLocation>
</comment>
<comment type="similarity">
    <text evidence="2">Belongs to the NFX1 family.</text>
</comment>
<dbReference type="InterPro" id="IPR019787">
    <property type="entry name" value="Znf_PHD-finger"/>
</dbReference>
<dbReference type="CDD" id="cd06008">
    <property type="entry name" value="NF-X1-zinc-finger"/>
    <property type="match status" value="7"/>
</dbReference>
<dbReference type="InterPro" id="IPR034078">
    <property type="entry name" value="NFX1_fam"/>
</dbReference>
<keyword evidence="3" id="KW-0479">Metal-binding</keyword>
<dbReference type="InterPro" id="IPR036867">
    <property type="entry name" value="R3H_dom_sf"/>
</dbReference>
<sequence length="1091" mass="122493">MDNCDRFQSIVANSNLVATAGEFVPKSLMNLQQKIDPEKLQNNCGIFTSNQCSNLHFQSTSKHSEAIDGANKYSNLNSSIKPYVVPRQIASFELGESSSSSRNVSKPFFKKNTAYMQGKALKNYGNCQQKSHNKWKRTTIDESNNLCMKPMSGTDSHQQARSQHDNKKYLRINQNDKPKPTECEPSTKGSLLNGSVANQSGPKVQSHKYSENENLSWRYKEKYWKGQQPQPSKFKQNRCTRICDNEGELLLMQKKSEPYKIRYQNMEKESTIKNLNAANTSSKYRDTKARNVKKNDCEAALVTSQREQLVDLLFHGVLECLVCCESVSQTSAVWSCYNCYHVLHLKCVVKWARSSKSDFGWRCPACQNVTDVIPDSYYCFCGKIKDPEWNHQDCPHSCGEVCGKSFRKSCPHRCTLLCHPGPCPQCIATIAKSCGCQKITKTVQCSSSEVVVCNEICGKELNCLIHTCSKMCHIGDCEECTQIVVQECYCQRNQQEVKCTIEVIGCDKYSCGNICEKNLSCGNHKCPVVCHKGECPGCQTMPGTIRFCPCGKTEVKSLLEHERNSCTDPIPTCESICGKVLPCSTLEKTHTCKMKCHEGPCPDCTLETVVKCKCGHKDKKVPCEKLKSLHGEILCEKKCSKKRSCGKHKCNQICCTGDDHQCPLPCNRFLQCGLHRCEDKCHRGHCKPCLRASFDELSCECGAQVIFPPIPCGSRRPACDRPCSRIHSCDHPPVHTCHSESQCPPCTVLTKKFCHGRHELRKAVPCHQESFSCGLPCGKELVCGRHKCILPCHSGSCLKQDQCCSQPCTVLRPGCGHICGTPCHDGLCPVDVPCKEVVRVTCECGHRYTTRACYDNAKEFHRITTAKLATKMADLQAGQSIDLNVFTANKKLSYKTLECNDECKLIERNRRLAIALQIKNPDLSAKLTPRYSEYLKNWAKKDARFCQMIHDKLTDLVQLAKQSKQKSRSFSFDPMNREKRHFIHEYCDHFGCESVAYDQEPKRNVVATALKDKSWLPSISVVEFIQKENSPRKVPAPITIKSIAGTSQRGMETLSSKLLLGAQQSDPSDASAGGTSTEPQLDYFDWRPQHT</sequence>
<dbReference type="GO" id="GO:0000977">
    <property type="term" value="F:RNA polymerase II transcription regulatory region sequence-specific DNA binding"/>
    <property type="evidence" value="ECO:0007669"/>
    <property type="project" value="TreeGrafter"/>
</dbReference>
<gene>
    <name evidence="15" type="ORF">RUM43_008450</name>
</gene>
<dbReference type="InterPro" id="IPR000967">
    <property type="entry name" value="Znf_NFX1"/>
</dbReference>
<evidence type="ECO:0000256" key="7">
    <source>
        <dbReference type="ARBA" id="ARBA00023015"/>
    </source>
</evidence>
<feature type="region of interest" description="Disordered" evidence="11">
    <location>
        <begin position="146"/>
        <end position="209"/>
    </location>
</feature>
<evidence type="ECO:0000313" key="15">
    <source>
        <dbReference type="EMBL" id="KAK6622608.1"/>
    </source>
</evidence>
<dbReference type="InterPro" id="IPR034076">
    <property type="entry name" value="R3H_NF-X1"/>
</dbReference>
<keyword evidence="8" id="KW-0804">Transcription</keyword>
<evidence type="ECO:0008006" key="17">
    <source>
        <dbReference type="Google" id="ProtNLM"/>
    </source>
</evidence>
<organism evidence="15 16">
    <name type="scientific">Polyplax serrata</name>
    <name type="common">Common mouse louse</name>
    <dbReference type="NCBI Taxonomy" id="468196"/>
    <lineage>
        <taxon>Eukaryota</taxon>
        <taxon>Metazoa</taxon>
        <taxon>Ecdysozoa</taxon>
        <taxon>Arthropoda</taxon>
        <taxon>Hexapoda</taxon>
        <taxon>Insecta</taxon>
        <taxon>Pterygota</taxon>
        <taxon>Neoptera</taxon>
        <taxon>Paraneoptera</taxon>
        <taxon>Psocodea</taxon>
        <taxon>Troctomorpha</taxon>
        <taxon>Phthiraptera</taxon>
        <taxon>Anoplura</taxon>
        <taxon>Polyplacidae</taxon>
        <taxon>Polyplax</taxon>
    </lineage>
</organism>
<evidence type="ECO:0000256" key="5">
    <source>
        <dbReference type="ARBA" id="ARBA00022771"/>
    </source>
</evidence>
<dbReference type="InterPro" id="IPR001841">
    <property type="entry name" value="Znf_RING"/>
</dbReference>
<dbReference type="GO" id="GO:0000981">
    <property type="term" value="F:DNA-binding transcription factor activity, RNA polymerase II-specific"/>
    <property type="evidence" value="ECO:0007669"/>
    <property type="project" value="TreeGrafter"/>
</dbReference>
<dbReference type="SUPFAM" id="SSF57850">
    <property type="entry name" value="RING/U-box"/>
    <property type="match status" value="1"/>
</dbReference>
<evidence type="ECO:0000256" key="10">
    <source>
        <dbReference type="PROSITE-ProRule" id="PRU00175"/>
    </source>
</evidence>
<name>A0AAN8S1B1_POLSC</name>
<evidence type="ECO:0000259" key="12">
    <source>
        <dbReference type="PROSITE" id="PS50016"/>
    </source>
</evidence>
<feature type="compositionally biased region" description="Polar residues" evidence="11">
    <location>
        <begin position="187"/>
        <end position="203"/>
    </location>
</feature>
<evidence type="ECO:0000259" key="13">
    <source>
        <dbReference type="PROSITE" id="PS50089"/>
    </source>
</evidence>
<comment type="caution">
    <text evidence="15">The sequence shown here is derived from an EMBL/GenBank/DDBJ whole genome shotgun (WGS) entry which is preliminary data.</text>
</comment>
<dbReference type="Proteomes" id="UP001372834">
    <property type="component" value="Unassembled WGS sequence"/>
</dbReference>
<protein>
    <recommendedName>
        <fullName evidence="17">Protein shuttle craft</fullName>
    </recommendedName>
</protein>
<dbReference type="AlphaFoldDB" id="A0AAN8S1B1"/>
<evidence type="ECO:0000256" key="9">
    <source>
        <dbReference type="ARBA" id="ARBA00023242"/>
    </source>
</evidence>
<reference evidence="15 16" key="1">
    <citation type="submission" date="2023-10" db="EMBL/GenBank/DDBJ databases">
        <title>Genomes of two closely related lineages of the louse Polyplax serrata with different host specificities.</title>
        <authorList>
            <person name="Martinu J."/>
            <person name="Tarabai H."/>
            <person name="Stefka J."/>
            <person name="Hypsa V."/>
        </authorList>
    </citation>
    <scope>NUCLEOTIDE SEQUENCE [LARGE SCALE GENOMIC DNA]</scope>
    <source>
        <strain evidence="15">HR10_N</strain>
    </source>
</reference>
<keyword evidence="6" id="KW-0862">Zinc</keyword>
<evidence type="ECO:0000259" key="14">
    <source>
        <dbReference type="PROSITE" id="PS51061"/>
    </source>
</evidence>
<feature type="compositionally biased region" description="Basic and acidic residues" evidence="11">
    <location>
        <begin position="162"/>
        <end position="182"/>
    </location>
</feature>
<proteinExistence type="inferred from homology"/>
<feature type="compositionally biased region" description="Polar residues" evidence="11">
    <location>
        <begin position="1055"/>
        <end position="1079"/>
    </location>
</feature>
<dbReference type="PROSITE" id="PS51061">
    <property type="entry name" value="R3H"/>
    <property type="match status" value="1"/>
</dbReference>
<dbReference type="PROSITE" id="PS50089">
    <property type="entry name" value="ZF_RING_2"/>
    <property type="match status" value="1"/>
</dbReference>
<evidence type="ECO:0000256" key="3">
    <source>
        <dbReference type="ARBA" id="ARBA00022723"/>
    </source>
</evidence>
<dbReference type="Gene3D" id="3.30.1370.50">
    <property type="entry name" value="R3H-like domain"/>
    <property type="match status" value="1"/>
</dbReference>
<dbReference type="PROSITE" id="PS50016">
    <property type="entry name" value="ZF_PHD_2"/>
    <property type="match status" value="1"/>
</dbReference>
<feature type="domain" description="PHD-type" evidence="12">
    <location>
        <begin position="317"/>
        <end position="369"/>
    </location>
</feature>
<evidence type="ECO:0000256" key="8">
    <source>
        <dbReference type="ARBA" id="ARBA00023163"/>
    </source>
</evidence>
<feature type="domain" description="RING-type" evidence="13">
    <location>
        <begin position="320"/>
        <end position="367"/>
    </location>
</feature>
<dbReference type="GO" id="GO:0008270">
    <property type="term" value="F:zinc ion binding"/>
    <property type="evidence" value="ECO:0007669"/>
    <property type="project" value="UniProtKB-KW"/>
</dbReference>
<dbReference type="InterPro" id="IPR001374">
    <property type="entry name" value="R3H_dom"/>
</dbReference>
<evidence type="ECO:0000256" key="1">
    <source>
        <dbReference type="ARBA" id="ARBA00004123"/>
    </source>
</evidence>
<feature type="region of interest" description="Disordered" evidence="11">
    <location>
        <begin position="1055"/>
        <end position="1091"/>
    </location>
</feature>
<dbReference type="SMART" id="SM00438">
    <property type="entry name" value="ZnF_NFX"/>
    <property type="match status" value="9"/>
</dbReference>
<feature type="domain" description="R3H" evidence="14">
    <location>
        <begin position="946"/>
        <end position="1011"/>
    </location>
</feature>
<keyword evidence="9" id="KW-0539">Nucleus</keyword>
<evidence type="ECO:0000313" key="16">
    <source>
        <dbReference type="Proteomes" id="UP001372834"/>
    </source>
</evidence>
<dbReference type="SMART" id="SM00393">
    <property type="entry name" value="R3H"/>
    <property type="match status" value="1"/>
</dbReference>
<dbReference type="FunFam" id="3.30.1370.50:FF:000007">
    <property type="entry name" value="Transcriptional repressor NF-X1"/>
    <property type="match status" value="1"/>
</dbReference>
<dbReference type="GO" id="GO:0005634">
    <property type="term" value="C:nucleus"/>
    <property type="evidence" value="ECO:0007669"/>
    <property type="project" value="UniProtKB-SubCell"/>
</dbReference>
<dbReference type="Pfam" id="PF01422">
    <property type="entry name" value="zf-NF-X1"/>
    <property type="match status" value="8"/>
</dbReference>
<dbReference type="GO" id="GO:0000122">
    <property type="term" value="P:negative regulation of transcription by RNA polymerase II"/>
    <property type="evidence" value="ECO:0007669"/>
    <property type="project" value="TreeGrafter"/>
</dbReference>
<dbReference type="PANTHER" id="PTHR12360">
    <property type="entry name" value="NUCLEAR TRANSCRIPTION FACTOR, X-BOX BINDING 1 NFX1"/>
    <property type="match status" value="1"/>
</dbReference>
<evidence type="ECO:0000256" key="4">
    <source>
        <dbReference type="ARBA" id="ARBA00022737"/>
    </source>
</evidence>
<accession>A0AAN8S1B1</accession>
<dbReference type="Pfam" id="PF01424">
    <property type="entry name" value="R3H"/>
    <property type="match status" value="1"/>
</dbReference>
<dbReference type="CDD" id="cd02643">
    <property type="entry name" value="R3H_NF-X1"/>
    <property type="match status" value="1"/>
</dbReference>
<keyword evidence="5 10" id="KW-0863">Zinc-finger</keyword>
<dbReference type="EMBL" id="JAWJWE010000038">
    <property type="protein sequence ID" value="KAK6622608.1"/>
    <property type="molecule type" value="Genomic_DNA"/>
</dbReference>
<evidence type="ECO:0000256" key="2">
    <source>
        <dbReference type="ARBA" id="ARBA00007269"/>
    </source>
</evidence>
<dbReference type="SUPFAM" id="SSF82708">
    <property type="entry name" value="R3H domain"/>
    <property type="match status" value="1"/>
</dbReference>
<evidence type="ECO:0000256" key="6">
    <source>
        <dbReference type="ARBA" id="ARBA00022833"/>
    </source>
</evidence>